<protein>
    <submittedName>
        <fullName evidence="1">Uncharacterized protein</fullName>
    </submittedName>
</protein>
<accession>K4AP08</accession>
<dbReference type="Gramene" id="KQK86614">
    <property type="protein sequence ID" value="KQK86614"/>
    <property type="gene ID" value="SETIT_040656mg"/>
</dbReference>
<dbReference type="HOGENOM" id="CLU_3360627_0_0_1"/>
<evidence type="ECO:0000313" key="1">
    <source>
        <dbReference type="EnsemblPlants" id="KQK86614"/>
    </source>
</evidence>
<evidence type="ECO:0000313" key="2">
    <source>
        <dbReference type="Proteomes" id="UP000004995"/>
    </source>
</evidence>
<organism evidence="1 2">
    <name type="scientific">Setaria italica</name>
    <name type="common">Foxtail millet</name>
    <name type="synonym">Panicum italicum</name>
    <dbReference type="NCBI Taxonomy" id="4555"/>
    <lineage>
        <taxon>Eukaryota</taxon>
        <taxon>Viridiplantae</taxon>
        <taxon>Streptophyta</taxon>
        <taxon>Embryophyta</taxon>
        <taxon>Tracheophyta</taxon>
        <taxon>Spermatophyta</taxon>
        <taxon>Magnoliopsida</taxon>
        <taxon>Liliopsida</taxon>
        <taxon>Poales</taxon>
        <taxon>Poaceae</taxon>
        <taxon>PACMAD clade</taxon>
        <taxon>Panicoideae</taxon>
        <taxon>Panicodae</taxon>
        <taxon>Paniceae</taxon>
        <taxon>Cenchrinae</taxon>
        <taxon>Setaria</taxon>
    </lineage>
</organism>
<reference evidence="2" key="1">
    <citation type="journal article" date="2012" name="Nat. Biotechnol.">
        <title>Reference genome sequence of the model plant Setaria.</title>
        <authorList>
            <person name="Bennetzen J.L."/>
            <person name="Schmutz J."/>
            <person name="Wang H."/>
            <person name="Percifield R."/>
            <person name="Hawkins J."/>
            <person name="Pontaroli A.C."/>
            <person name="Estep M."/>
            <person name="Feng L."/>
            <person name="Vaughn J.N."/>
            <person name="Grimwood J."/>
            <person name="Jenkins J."/>
            <person name="Barry K."/>
            <person name="Lindquist E."/>
            <person name="Hellsten U."/>
            <person name="Deshpande S."/>
            <person name="Wang X."/>
            <person name="Wu X."/>
            <person name="Mitros T."/>
            <person name="Triplett J."/>
            <person name="Yang X."/>
            <person name="Ye C.Y."/>
            <person name="Mauro-Herrera M."/>
            <person name="Wang L."/>
            <person name="Li P."/>
            <person name="Sharma M."/>
            <person name="Sharma R."/>
            <person name="Ronald P.C."/>
            <person name="Panaud O."/>
            <person name="Kellogg E.A."/>
            <person name="Brutnell T.P."/>
            <person name="Doust A.N."/>
            <person name="Tuskan G.A."/>
            <person name="Rokhsar D."/>
            <person name="Devos K.M."/>
        </authorList>
    </citation>
    <scope>NUCLEOTIDE SEQUENCE [LARGE SCALE GENOMIC DNA]</scope>
    <source>
        <strain evidence="2">cv. Yugu1</strain>
    </source>
</reference>
<dbReference type="EMBL" id="AGNK02005317">
    <property type="status" value="NOT_ANNOTATED_CDS"/>
    <property type="molecule type" value="Genomic_DNA"/>
</dbReference>
<name>K4AP08_SETIT</name>
<dbReference type="EnsemblPlants" id="KQK86614">
    <property type="protein sequence ID" value="KQK86614"/>
    <property type="gene ID" value="SETIT_040656mg"/>
</dbReference>
<proteinExistence type="predicted"/>
<sequence length="36" mass="4184">MSFMADHVQNLRSIKPTQFIQISSYNIVTRDVILNC</sequence>
<reference evidence="1" key="2">
    <citation type="submission" date="2018-08" db="UniProtKB">
        <authorList>
            <consortium name="EnsemblPlants"/>
        </authorList>
    </citation>
    <scope>IDENTIFICATION</scope>
    <source>
        <strain evidence="1">Yugu1</strain>
    </source>
</reference>
<keyword evidence="2" id="KW-1185">Reference proteome</keyword>
<dbReference type="Proteomes" id="UP000004995">
    <property type="component" value="Unassembled WGS sequence"/>
</dbReference>
<dbReference type="AlphaFoldDB" id="K4AP08"/>
<dbReference type="InParanoid" id="K4AP08"/>